<organism evidence="1 2">
    <name type="scientific">Macrolepiota fuliginosa MF-IS2</name>
    <dbReference type="NCBI Taxonomy" id="1400762"/>
    <lineage>
        <taxon>Eukaryota</taxon>
        <taxon>Fungi</taxon>
        <taxon>Dikarya</taxon>
        <taxon>Basidiomycota</taxon>
        <taxon>Agaricomycotina</taxon>
        <taxon>Agaricomycetes</taxon>
        <taxon>Agaricomycetidae</taxon>
        <taxon>Agaricales</taxon>
        <taxon>Agaricineae</taxon>
        <taxon>Agaricaceae</taxon>
        <taxon>Macrolepiota</taxon>
    </lineage>
</organism>
<gene>
    <name evidence="1" type="ORF">P691DRAFT_761736</name>
</gene>
<dbReference type="AlphaFoldDB" id="A0A9P5XB13"/>
<reference evidence="1" key="1">
    <citation type="submission" date="2020-11" db="EMBL/GenBank/DDBJ databases">
        <authorList>
            <consortium name="DOE Joint Genome Institute"/>
            <person name="Ahrendt S."/>
            <person name="Riley R."/>
            <person name="Andreopoulos W."/>
            <person name="Labutti K."/>
            <person name="Pangilinan J."/>
            <person name="Ruiz-Duenas F.J."/>
            <person name="Barrasa J.M."/>
            <person name="Sanchez-Garcia M."/>
            <person name="Camarero S."/>
            <person name="Miyauchi S."/>
            <person name="Serrano A."/>
            <person name="Linde D."/>
            <person name="Babiker R."/>
            <person name="Drula E."/>
            <person name="Ayuso-Fernandez I."/>
            <person name="Pacheco R."/>
            <person name="Padilla G."/>
            <person name="Ferreira P."/>
            <person name="Barriuso J."/>
            <person name="Kellner H."/>
            <person name="Castanera R."/>
            <person name="Alfaro M."/>
            <person name="Ramirez L."/>
            <person name="Pisabarro A.G."/>
            <person name="Kuo A."/>
            <person name="Tritt A."/>
            <person name="Lipzen A."/>
            <person name="He G."/>
            <person name="Yan M."/>
            <person name="Ng V."/>
            <person name="Cullen D."/>
            <person name="Martin F."/>
            <person name="Rosso M.-N."/>
            <person name="Henrissat B."/>
            <person name="Hibbett D."/>
            <person name="Martinez A.T."/>
            <person name="Grigoriev I.V."/>
        </authorList>
    </citation>
    <scope>NUCLEOTIDE SEQUENCE</scope>
    <source>
        <strain evidence="1">MF-IS2</strain>
    </source>
</reference>
<dbReference type="OrthoDB" id="3264185at2759"/>
<evidence type="ECO:0000313" key="1">
    <source>
        <dbReference type="EMBL" id="KAF9446330.1"/>
    </source>
</evidence>
<accession>A0A9P5XB13</accession>
<dbReference type="Proteomes" id="UP000807342">
    <property type="component" value="Unassembled WGS sequence"/>
</dbReference>
<protein>
    <submittedName>
        <fullName evidence="1">Uncharacterized protein</fullName>
    </submittedName>
</protein>
<evidence type="ECO:0000313" key="2">
    <source>
        <dbReference type="Proteomes" id="UP000807342"/>
    </source>
</evidence>
<dbReference type="EMBL" id="MU151251">
    <property type="protein sequence ID" value="KAF9446330.1"/>
    <property type="molecule type" value="Genomic_DNA"/>
</dbReference>
<sequence>MQPHYPEELAASGLVFNHDGSSFGNTDGLYPEFYPLAGGEPVLRLVDTIIPLRCRPRELYLGARTARGQLRINVYFDANVYGTDLVRGWLDEVKEATKHNLLPTNPPLAS</sequence>
<name>A0A9P5XB13_9AGAR</name>
<keyword evidence="2" id="KW-1185">Reference proteome</keyword>
<proteinExistence type="predicted"/>
<comment type="caution">
    <text evidence="1">The sequence shown here is derived from an EMBL/GenBank/DDBJ whole genome shotgun (WGS) entry which is preliminary data.</text>
</comment>